<name>A0ABD3FT65_9STRA</name>
<organism evidence="1 2">
    <name type="scientific">Phytophthora oleae</name>
    <dbReference type="NCBI Taxonomy" id="2107226"/>
    <lineage>
        <taxon>Eukaryota</taxon>
        <taxon>Sar</taxon>
        <taxon>Stramenopiles</taxon>
        <taxon>Oomycota</taxon>
        <taxon>Peronosporomycetes</taxon>
        <taxon>Peronosporales</taxon>
        <taxon>Peronosporaceae</taxon>
        <taxon>Phytophthora</taxon>
    </lineage>
</organism>
<gene>
    <name evidence="1" type="ORF">V7S43_005326</name>
</gene>
<dbReference type="EMBL" id="JBIMZQ010000008">
    <property type="protein sequence ID" value="KAL3669953.1"/>
    <property type="molecule type" value="Genomic_DNA"/>
</dbReference>
<sequence length="206" mass="23505">MADVLVSVKQSFDKRLLGVWCEFDWDVNVDTVSDEFILSKIDEILSSVNNNSVPDVTALFKENITIDILMQNGSLSTAISSMGCALMIADAIGSATFSRRHVVVRLSGSMILWRNFFARSRKFIEEQGWQEFFTGNEGSRLKCKLLMESLQSRSLRDEVTTTVKYQARSAKDSEKELFKLILAKALEQGRDFQRRKRSRSKDQSDR</sequence>
<evidence type="ECO:0000313" key="1">
    <source>
        <dbReference type="EMBL" id="KAL3669953.1"/>
    </source>
</evidence>
<dbReference type="Proteomes" id="UP001632037">
    <property type="component" value="Unassembled WGS sequence"/>
</dbReference>
<proteinExistence type="predicted"/>
<accession>A0ABD3FT65</accession>
<evidence type="ECO:0000313" key="2">
    <source>
        <dbReference type="Proteomes" id="UP001632037"/>
    </source>
</evidence>
<comment type="caution">
    <text evidence="1">The sequence shown here is derived from an EMBL/GenBank/DDBJ whole genome shotgun (WGS) entry which is preliminary data.</text>
</comment>
<reference evidence="1 2" key="1">
    <citation type="submission" date="2024-09" db="EMBL/GenBank/DDBJ databases">
        <title>Genome sequencing and assembly of Phytophthora oleae, isolate VK10A, causative agent of rot of olive drupes.</title>
        <authorList>
            <person name="Conti Taguali S."/>
            <person name="Riolo M."/>
            <person name="La Spada F."/>
            <person name="Cacciola S.O."/>
            <person name="Dionisio G."/>
        </authorList>
    </citation>
    <scope>NUCLEOTIDE SEQUENCE [LARGE SCALE GENOMIC DNA]</scope>
    <source>
        <strain evidence="1 2">VK10A</strain>
    </source>
</reference>
<keyword evidence="2" id="KW-1185">Reference proteome</keyword>
<protein>
    <submittedName>
        <fullName evidence="1">Uncharacterized protein</fullName>
    </submittedName>
</protein>
<dbReference type="AlphaFoldDB" id="A0ABD3FT65"/>